<accession>A0AAP0E8M0</accession>
<evidence type="ECO:0000256" key="1">
    <source>
        <dbReference type="SAM" id="MobiDB-lite"/>
    </source>
</evidence>
<organism evidence="2 3">
    <name type="scientific">Stephania cephalantha</name>
    <dbReference type="NCBI Taxonomy" id="152367"/>
    <lineage>
        <taxon>Eukaryota</taxon>
        <taxon>Viridiplantae</taxon>
        <taxon>Streptophyta</taxon>
        <taxon>Embryophyta</taxon>
        <taxon>Tracheophyta</taxon>
        <taxon>Spermatophyta</taxon>
        <taxon>Magnoliopsida</taxon>
        <taxon>Ranunculales</taxon>
        <taxon>Menispermaceae</taxon>
        <taxon>Menispermoideae</taxon>
        <taxon>Cissampelideae</taxon>
        <taxon>Stephania</taxon>
    </lineage>
</organism>
<comment type="caution">
    <text evidence="2">The sequence shown here is derived from an EMBL/GenBank/DDBJ whole genome shotgun (WGS) entry which is preliminary data.</text>
</comment>
<feature type="compositionally biased region" description="Gly residues" evidence="1">
    <location>
        <begin position="187"/>
        <end position="198"/>
    </location>
</feature>
<keyword evidence="3" id="KW-1185">Reference proteome</keyword>
<feature type="region of interest" description="Disordered" evidence="1">
    <location>
        <begin position="187"/>
        <end position="228"/>
    </location>
</feature>
<reference evidence="2 3" key="1">
    <citation type="submission" date="2024-01" db="EMBL/GenBank/DDBJ databases">
        <title>Genome assemblies of Stephania.</title>
        <authorList>
            <person name="Yang L."/>
        </authorList>
    </citation>
    <scope>NUCLEOTIDE SEQUENCE [LARGE SCALE GENOMIC DNA]</scope>
    <source>
        <strain evidence="2">JXDWG</strain>
        <tissue evidence="2">Leaf</tissue>
    </source>
</reference>
<sequence length="228" mass="24167">MLRVSARNSRRGSSEEEEEDDDDDGQRPRRQRADSSCSGKRGQQLQGRRTAVRQRRDRPIGSGPAVAGEEAVLHQQGSRQWWPTAELCDAARRRDEAAWAQQQRRSGAAVGSGDRQRPDCETTASSGDTWSGAACERRGQLQARGTAAHGRRMTGSKRAAVAARRGCWTARRRARAAAAAEQAVAGVGAGSAGEGSGGATVTTSASARQRGRLGSGNDAIALSDRSEA</sequence>
<feature type="compositionally biased region" description="Low complexity" evidence="1">
    <location>
        <begin position="199"/>
        <end position="208"/>
    </location>
</feature>
<feature type="compositionally biased region" description="Polar residues" evidence="1">
    <location>
        <begin position="34"/>
        <end position="47"/>
    </location>
</feature>
<protein>
    <submittedName>
        <fullName evidence="2">Uncharacterized protein</fullName>
    </submittedName>
</protein>
<dbReference type="AlphaFoldDB" id="A0AAP0E8M0"/>
<evidence type="ECO:0000313" key="2">
    <source>
        <dbReference type="EMBL" id="KAK9088671.1"/>
    </source>
</evidence>
<feature type="compositionally biased region" description="Acidic residues" evidence="1">
    <location>
        <begin position="15"/>
        <end position="24"/>
    </location>
</feature>
<dbReference type="Proteomes" id="UP001419268">
    <property type="component" value="Unassembled WGS sequence"/>
</dbReference>
<dbReference type="EMBL" id="JBBNAG010000012">
    <property type="protein sequence ID" value="KAK9088671.1"/>
    <property type="molecule type" value="Genomic_DNA"/>
</dbReference>
<name>A0AAP0E8M0_9MAGN</name>
<evidence type="ECO:0000313" key="3">
    <source>
        <dbReference type="Proteomes" id="UP001419268"/>
    </source>
</evidence>
<proteinExistence type="predicted"/>
<gene>
    <name evidence="2" type="ORF">Scep_027753</name>
</gene>
<feature type="region of interest" description="Disordered" evidence="1">
    <location>
        <begin position="93"/>
        <end position="159"/>
    </location>
</feature>
<feature type="region of interest" description="Disordered" evidence="1">
    <location>
        <begin position="1"/>
        <end position="80"/>
    </location>
</feature>